<dbReference type="GO" id="GO:0005524">
    <property type="term" value="F:ATP binding"/>
    <property type="evidence" value="ECO:0007669"/>
    <property type="project" value="InterPro"/>
</dbReference>
<keyword evidence="3" id="KW-0067">ATP-binding</keyword>
<dbReference type="GO" id="GO:0003677">
    <property type="term" value="F:DNA binding"/>
    <property type="evidence" value="ECO:0007669"/>
    <property type="project" value="InterPro"/>
</dbReference>
<gene>
    <name evidence="3" type="ORF">HNR59_001246</name>
</gene>
<feature type="domain" description="Helicase C-terminal" evidence="2">
    <location>
        <begin position="245"/>
        <end position="406"/>
    </location>
</feature>
<dbReference type="Gene3D" id="3.40.50.300">
    <property type="entry name" value="P-loop containing nucleotide triphosphate hydrolases"/>
    <property type="match status" value="2"/>
</dbReference>
<dbReference type="GO" id="GO:0005829">
    <property type="term" value="C:cytosol"/>
    <property type="evidence" value="ECO:0007669"/>
    <property type="project" value="TreeGrafter"/>
</dbReference>
<feature type="domain" description="Helicase ATP-binding" evidence="1">
    <location>
        <begin position="43"/>
        <end position="192"/>
    </location>
</feature>
<dbReference type="GO" id="GO:0016787">
    <property type="term" value="F:hydrolase activity"/>
    <property type="evidence" value="ECO:0007669"/>
    <property type="project" value="InterPro"/>
</dbReference>
<keyword evidence="3" id="KW-0347">Helicase</keyword>
<evidence type="ECO:0000259" key="2">
    <source>
        <dbReference type="PROSITE" id="PS51194"/>
    </source>
</evidence>
<evidence type="ECO:0000313" key="4">
    <source>
        <dbReference type="Proteomes" id="UP000533306"/>
    </source>
</evidence>
<dbReference type="InterPro" id="IPR001650">
    <property type="entry name" value="Helicase_C-like"/>
</dbReference>
<sequence>MQPRRLDMVRRQGVRDHRCWKEGSVKELILRPHQMHVEGQLREQLRSGASWIVLVAPTAFGKTETAIHLIRLSMQKGKRVWFLVDRVTLARQTSDRFHEYGIDHGVVQGANAENDRYAPEKNVQIMTIQTFERREFGEEPDLIFYDECHSQYQKTLERLKQYTRTKIIGLTATPFTAGMAEYWGGLVNGATVNRLLKDGFLAPLKIKACVSPDMTGAKKKFTGEYEDEEAASRGITIIGDVVQTWVQQTAKFFGGPAKTIVFSPSVRHGEELCRQFAEAGFNFQQISYLDSSDGTRDAKIEEFRKPNSSIHGLVSCAVLTKGFDVPDVLVGISCRPYRKSFSNHIQEMGRVMRTSPGKDFGLWLDHSGNCIAFAEETAWLYENGVDSLSDAQRRDSELREPVERIKRQHFCGDCGMQMEPASIVCQSCGWERPKRGEIQTVEGQLIDFEVSMKAAFQPRQGLRAACLKNPRGVWNAALSYCLSHTRKGDAAARKWAYGVWRGIYPDSQLPYGLYYASVDQVSLREDEWGLIEREVKRFREHSKRRSAA</sequence>
<dbReference type="InterPro" id="IPR006935">
    <property type="entry name" value="Helicase/UvrB_N"/>
</dbReference>
<dbReference type="Pfam" id="PF00271">
    <property type="entry name" value="Helicase_C"/>
    <property type="match status" value="1"/>
</dbReference>
<comment type="caution">
    <text evidence="3">The sequence shown here is derived from an EMBL/GenBank/DDBJ whole genome shotgun (WGS) entry which is preliminary data.</text>
</comment>
<reference evidence="3 4" key="1">
    <citation type="submission" date="2020-08" db="EMBL/GenBank/DDBJ databases">
        <title>Genomic Encyclopedia of Type Strains, Phase IV (KMG-IV): sequencing the most valuable type-strain genomes for metagenomic binning, comparative biology and taxonomic classification.</title>
        <authorList>
            <person name="Goeker M."/>
        </authorList>
    </citation>
    <scope>NUCLEOTIDE SEQUENCE [LARGE SCALE GENOMIC DNA]</scope>
    <source>
        <strain evidence="3 4">DSM 11099</strain>
    </source>
</reference>
<dbReference type="GO" id="GO:0004386">
    <property type="term" value="F:helicase activity"/>
    <property type="evidence" value="ECO:0007669"/>
    <property type="project" value="UniProtKB-KW"/>
</dbReference>
<dbReference type="InterPro" id="IPR014001">
    <property type="entry name" value="Helicase_ATP-bd"/>
</dbReference>
<dbReference type="PROSITE" id="PS51194">
    <property type="entry name" value="HELICASE_CTER"/>
    <property type="match status" value="1"/>
</dbReference>
<accession>A0A7W9S0L9</accession>
<dbReference type="PROSITE" id="PS51192">
    <property type="entry name" value="HELICASE_ATP_BIND_1"/>
    <property type="match status" value="1"/>
</dbReference>
<keyword evidence="4" id="KW-1185">Reference proteome</keyword>
<dbReference type="Proteomes" id="UP000533306">
    <property type="component" value="Unassembled WGS sequence"/>
</dbReference>
<dbReference type="InterPro" id="IPR050742">
    <property type="entry name" value="Helicase_Restrict-Modif_Enz"/>
</dbReference>
<dbReference type="RefSeq" id="WP_210307216.1">
    <property type="nucleotide sequence ID" value="NZ_JACHEU010000001.1"/>
</dbReference>
<protein>
    <submittedName>
        <fullName evidence="3">Superfamily II DNA or RNA helicase</fullName>
    </submittedName>
</protein>
<dbReference type="SMART" id="SM00487">
    <property type="entry name" value="DEXDc"/>
    <property type="match status" value="1"/>
</dbReference>
<dbReference type="PANTHER" id="PTHR47396">
    <property type="entry name" value="TYPE I RESTRICTION ENZYME ECOKI R PROTEIN"/>
    <property type="match status" value="1"/>
</dbReference>
<organism evidence="3 4">
    <name type="scientific">Aquamicrobium lusatiense</name>
    <dbReference type="NCBI Taxonomy" id="89772"/>
    <lineage>
        <taxon>Bacteria</taxon>
        <taxon>Pseudomonadati</taxon>
        <taxon>Pseudomonadota</taxon>
        <taxon>Alphaproteobacteria</taxon>
        <taxon>Hyphomicrobiales</taxon>
        <taxon>Phyllobacteriaceae</taxon>
        <taxon>Aquamicrobium</taxon>
    </lineage>
</organism>
<name>A0A7W9S0L9_9HYPH</name>
<evidence type="ECO:0000313" key="3">
    <source>
        <dbReference type="EMBL" id="MBB6011901.1"/>
    </source>
</evidence>
<dbReference type="PANTHER" id="PTHR47396:SF1">
    <property type="entry name" value="ATP-DEPENDENT HELICASE IRC3-RELATED"/>
    <property type="match status" value="1"/>
</dbReference>
<evidence type="ECO:0000259" key="1">
    <source>
        <dbReference type="PROSITE" id="PS51192"/>
    </source>
</evidence>
<dbReference type="Pfam" id="PF04851">
    <property type="entry name" value="ResIII"/>
    <property type="match status" value="1"/>
</dbReference>
<keyword evidence="3" id="KW-0547">Nucleotide-binding</keyword>
<dbReference type="EMBL" id="JACHEU010000001">
    <property type="protein sequence ID" value="MBB6011901.1"/>
    <property type="molecule type" value="Genomic_DNA"/>
</dbReference>
<keyword evidence="3" id="KW-0378">Hydrolase</keyword>
<proteinExistence type="predicted"/>
<dbReference type="AlphaFoldDB" id="A0A7W9S0L9"/>
<dbReference type="InterPro" id="IPR027417">
    <property type="entry name" value="P-loop_NTPase"/>
</dbReference>
<dbReference type="SUPFAM" id="SSF52540">
    <property type="entry name" value="P-loop containing nucleoside triphosphate hydrolases"/>
    <property type="match status" value="1"/>
</dbReference>
<dbReference type="SMART" id="SM00490">
    <property type="entry name" value="HELICc"/>
    <property type="match status" value="1"/>
</dbReference>